<evidence type="ECO:0008006" key="4">
    <source>
        <dbReference type="Google" id="ProtNLM"/>
    </source>
</evidence>
<dbReference type="EMBL" id="MU404358">
    <property type="protein sequence ID" value="KAI1610442.1"/>
    <property type="molecule type" value="Genomic_DNA"/>
</dbReference>
<comment type="caution">
    <text evidence="2">The sequence shown here is derived from an EMBL/GenBank/DDBJ whole genome shotgun (WGS) entry which is preliminary data.</text>
</comment>
<evidence type="ECO:0000256" key="1">
    <source>
        <dbReference type="SAM" id="MobiDB-lite"/>
    </source>
</evidence>
<protein>
    <recommendedName>
        <fullName evidence="4">Zona occludens toxin N-terminal domain-containing protein</fullName>
    </recommendedName>
</protein>
<evidence type="ECO:0000313" key="3">
    <source>
        <dbReference type="Proteomes" id="UP001203852"/>
    </source>
</evidence>
<dbReference type="SUPFAM" id="SSF52540">
    <property type="entry name" value="P-loop containing nucleoside triphosphate hydrolases"/>
    <property type="match status" value="1"/>
</dbReference>
<name>A0AAN6DSL1_9EURO</name>
<dbReference type="AlphaFoldDB" id="A0AAN6DSL1"/>
<keyword evidence="3" id="KW-1185">Reference proteome</keyword>
<sequence>MASPVGKPEQGLPPTQSTNLPAASTANNKQTAAESVGRTRSDPIASLGTSLYARPLPAFGKVGRLTPMGPFGSTPHATYLPPSGHPRSSNSPNTAPFVNNVSGYLAQQITQFSNMRDTSQGSDSSTMSLASARMDDVRPGQEELNKDQGYLRLVHGPMGNLQQTSHTNPGPLGTAGTTLEELKTTPLFSGQVLKDVRHGKIGDFTGQDEAGIFPQYGLLGGRIETYSRSNALSVLPIPTTENLVFSNINAPWSAFICGSQGAGKSHSLTCLLENCLMSESPAAVNPKPLAGLVFHYDSFSGNACTQLCEAAYLCSAGIPVRVLVSPSNFHAMHKLYSNLPGLPDDVPKPKVVPLRIQQQQLDVTRIMTLMAMNDKGHTPLYMEVLYQVLRDMAMENNGSSGIDYRAFKARLGAQGFKGDQLGPLGLRLQLLESFLADPDQSAEAQNLLDGIFTSTQGTLTIVDLSCPFVNENDACALFTICLSLFMENRGDCGRVIALDEAHKFLTKSGEAEKLTEQLVSIIRQQRHLASRVIVATQEPTLAPSLMDLCNVSIVHRFNSPAWFKVLKEHLAGASLSNDHDGEELFQTIVGLQTGHALVFCPTASLDVDNGAVRRLGSAYVKAKIRSRVACDGGRSIMASGEAVAAGVGGSVGDNIIRPFNLPGSNPRGNGPARGMVAGPSRPRTATATSILTEADVSINDGNAPAAKGGPPVPTEPPVTVNADNAEVCLRAEVTDSLHRDANTLAFNRVRTAAAAKAGLPAGFFSEKTWIKRSKKIIKDQIAKHTEAYHIPKPRST</sequence>
<feature type="region of interest" description="Disordered" evidence="1">
    <location>
        <begin position="73"/>
        <end position="92"/>
    </location>
</feature>
<feature type="compositionally biased region" description="Polar residues" evidence="1">
    <location>
        <begin position="13"/>
        <end position="33"/>
    </location>
</feature>
<feature type="region of interest" description="Disordered" evidence="1">
    <location>
        <begin position="1"/>
        <end position="42"/>
    </location>
</feature>
<organism evidence="2 3">
    <name type="scientific">Exophiala viscosa</name>
    <dbReference type="NCBI Taxonomy" id="2486360"/>
    <lineage>
        <taxon>Eukaryota</taxon>
        <taxon>Fungi</taxon>
        <taxon>Dikarya</taxon>
        <taxon>Ascomycota</taxon>
        <taxon>Pezizomycotina</taxon>
        <taxon>Eurotiomycetes</taxon>
        <taxon>Chaetothyriomycetidae</taxon>
        <taxon>Chaetothyriales</taxon>
        <taxon>Herpotrichiellaceae</taxon>
        <taxon>Exophiala</taxon>
    </lineage>
</organism>
<evidence type="ECO:0000313" key="2">
    <source>
        <dbReference type="EMBL" id="KAI1610442.1"/>
    </source>
</evidence>
<gene>
    <name evidence="2" type="ORF">EDD36DRAFT_326251</name>
</gene>
<reference evidence="2" key="1">
    <citation type="journal article" date="2022" name="bioRxiv">
        <title>Deciphering the potential niche of two novel black yeast fungi from a biological soil crust based on their genomes, phenotypes, and melanin regulation.</title>
        <authorList>
            <consortium name="DOE Joint Genome Institute"/>
            <person name="Carr E.C."/>
            <person name="Barton Q."/>
            <person name="Grambo S."/>
            <person name="Sullivan M."/>
            <person name="Renfro C.M."/>
            <person name="Kuo A."/>
            <person name="Pangilinan J."/>
            <person name="Lipzen A."/>
            <person name="Keymanesh K."/>
            <person name="Savage E."/>
            <person name="Barry K."/>
            <person name="Grigoriev I.V."/>
            <person name="Riekhof W.R."/>
            <person name="Harris S.S."/>
        </authorList>
    </citation>
    <scope>NUCLEOTIDE SEQUENCE</scope>
    <source>
        <strain evidence="2">JF 03-4F</strain>
    </source>
</reference>
<dbReference type="Gene3D" id="3.40.50.300">
    <property type="entry name" value="P-loop containing nucleotide triphosphate hydrolases"/>
    <property type="match status" value="1"/>
</dbReference>
<proteinExistence type="predicted"/>
<accession>A0AAN6DSL1</accession>
<dbReference type="Proteomes" id="UP001203852">
    <property type="component" value="Unassembled WGS sequence"/>
</dbReference>
<dbReference type="InterPro" id="IPR027417">
    <property type="entry name" value="P-loop_NTPase"/>
</dbReference>